<keyword evidence="1" id="KW-0732">Signal</keyword>
<dbReference type="AlphaFoldDB" id="A0A1G7JQE4"/>
<dbReference type="Gene3D" id="2.60.40.1240">
    <property type="match status" value="1"/>
</dbReference>
<proteinExistence type="predicted"/>
<dbReference type="Proteomes" id="UP000199406">
    <property type="component" value="Unassembled WGS sequence"/>
</dbReference>
<gene>
    <name evidence="4" type="ORF">SAMN05660662_1653</name>
</gene>
<reference evidence="5" key="1">
    <citation type="submission" date="2016-10" db="EMBL/GenBank/DDBJ databases">
        <authorList>
            <person name="Varghese N."/>
            <person name="Submissions S."/>
        </authorList>
    </citation>
    <scope>NUCLEOTIDE SEQUENCE [LARGE SCALE GENOMIC DNA]</scope>
    <source>
        <strain evidence="5">DSM 44268</strain>
    </source>
</reference>
<accession>A0A1G7JQE4</accession>
<name>A0A1G7JQE4_9ACTN</name>
<evidence type="ECO:0000256" key="1">
    <source>
        <dbReference type="ARBA" id="ARBA00022729"/>
    </source>
</evidence>
<keyword evidence="5" id="KW-1185">Reference proteome</keyword>
<sequence>MSSTDARTSGVASGPEAGRPEPSPPARWDRRRLLLAAGAALLVAALVVVLALTRGDDTDRTPAAAGSSAPSTAPSTAESTDAGTTPTGTAAPTTAPAPETPVAGPDDQLPPALEPVGLEAQGPVGDGTVVTLPAIEAVQGSGQGPGNVAGPALRVTVRILNDGDQEISLDGVAVNLSYGTDAAPASPLDDSSSRPFTGRLAPGEEAEGVYVFSVPSGARETVTVDVGYRAGAPRVLFTGRAA</sequence>
<evidence type="ECO:0000313" key="4">
    <source>
        <dbReference type="EMBL" id="SDF27091.1"/>
    </source>
</evidence>
<feature type="transmembrane region" description="Helical" evidence="3">
    <location>
        <begin position="33"/>
        <end position="52"/>
    </location>
</feature>
<evidence type="ECO:0008006" key="6">
    <source>
        <dbReference type="Google" id="ProtNLM"/>
    </source>
</evidence>
<dbReference type="OrthoDB" id="3831250at2"/>
<evidence type="ECO:0000313" key="5">
    <source>
        <dbReference type="Proteomes" id="UP000199406"/>
    </source>
</evidence>
<feature type="compositionally biased region" description="Low complexity" evidence="2">
    <location>
        <begin position="61"/>
        <end position="105"/>
    </location>
</feature>
<keyword evidence="3" id="KW-1133">Transmembrane helix</keyword>
<dbReference type="RefSeq" id="WP_091764697.1">
    <property type="nucleotide sequence ID" value="NZ_FNBT01000002.1"/>
</dbReference>
<dbReference type="EMBL" id="FNBT01000002">
    <property type="protein sequence ID" value="SDF27091.1"/>
    <property type="molecule type" value="Genomic_DNA"/>
</dbReference>
<keyword evidence="3" id="KW-0812">Transmembrane</keyword>
<protein>
    <recommendedName>
        <fullName evidence="6">DUF4352 domain-containing protein</fullName>
    </recommendedName>
</protein>
<feature type="region of interest" description="Disordered" evidence="2">
    <location>
        <begin position="57"/>
        <end position="125"/>
    </location>
</feature>
<feature type="region of interest" description="Disordered" evidence="2">
    <location>
        <begin position="1"/>
        <end position="27"/>
    </location>
</feature>
<dbReference type="STRING" id="1550231.SAMN05660662_1653"/>
<feature type="compositionally biased region" description="Polar residues" evidence="2">
    <location>
        <begin position="1"/>
        <end position="11"/>
    </location>
</feature>
<evidence type="ECO:0000256" key="2">
    <source>
        <dbReference type="SAM" id="MobiDB-lite"/>
    </source>
</evidence>
<keyword evidence="3" id="KW-0472">Membrane</keyword>
<evidence type="ECO:0000256" key="3">
    <source>
        <dbReference type="SAM" id="Phobius"/>
    </source>
</evidence>
<dbReference type="InterPro" id="IPR029050">
    <property type="entry name" value="Immunoprotect_excell_Ig-like"/>
</dbReference>
<organism evidence="4 5">
    <name type="scientific">Blastococcus aurantiacus</name>
    <dbReference type="NCBI Taxonomy" id="1550231"/>
    <lineage>
        <taxon>Bacteria</taxon>
        <taxon>Bacillati</taxon>
        <taxon>Actinomycetota</taxon>
        <taxon>Actinomycetes</taxon>
        <taxon>Geodermatophilales</taxon>
        <taxon>Geodermatophilaceae</taxon>
        <taxon>Blastococcus</taxon>
    </lineage>
</organism>